<comment type="caution">
    <text evidence="2">The sequence shown here is derived from an EMBL/GenBank/DDBJ whole genome shotgun (WGS) entry which is preliminary data.</text>
</comment>
<gene>
    <name evidence="2" type="ORF">BKH29_08765</name>
</gene>
<dbReference type="AlphaFoldDB" id="A0A1Q8V7F9"/>
<proteinExistence type="predicted"/>
<organism evidence="2 3">
    <name type="scientific">Actinomyces oris</name>
    <dbReference type="NCBI Taxonomy" id="544580"/>
    <lineage>
        <taxon>Bacteria</taxon>
        <taxon>Bacillati</taxon>
        <taxon>Actinomycetota</taxon>
        <taxon>Actinomycetes</taxon>
        <taxon>Actinomycetales</taxon>
        <taxon>Actinomycetaceae</taxon>
        <taxon>Actinomyces</taxon>
    </lineage>
</organism>
<name>A0A1Q8V7F9_9ACTO</name>
<feature type="compositionally biased region" description="Low complexity" evidence="1">
    <location>
        <begin position="76"/>
        <end position="90"/>
    </location>
</feature>
<sequence>MSFHGVVIDVDLCGWETRSRGVGLVLPLSGAGIVGSGEAVVGTERMRVRRRAGLLSAAGNPVPARPFAADAAVAPGASAAEEAGGAPVSSRGEVGEEA</sequence>
<accession>A0A1Q8V7F9</accession>
<evidence type="ECO:0000256" key="1">
    <source>
        <dbReference type="SAM" id="MobiDB-lite"/>
    </source>
</evidence>
<evidence type="ECO:0000313" key="3">
    <source>
        <dbReference type="Proteomes" id="UP000186857"/>
    </source>
</evidence>
<protein>
    <submittedName>
        <fullName evidence="2">Uncharacterized protein</fullName>
    </submittedName>
</protein>
<dbReference type="EMBL" id="MSKJ01000018">
    <property type="protein sequence ID" value="OLO44030.1"/>
    <property type="molecule type" value="Genomic_DNA"/>
</dbReference>
<dbReference type="Proteomes" id="UP000186857">
    <property type="component" value="Unassembled WGS sequence"/>
</dbReference>
<feature type="region of interest" description="Disordered" evidence="1">
    <location>
        <begin position="76"/>
        <end position="98"/>
    </location>
</feature>
<evidence type="ECO:0000313" key="2">
    <source>
        <dbReference type="EMBL" id="OLO44030.1"/>
    </source>
</evidence>
<reference evidence="2 3" key="1">
    <citation type="submission" date="2016-12" db="EMBL/GenBank/DDBJ databases">
        <title>Genomic Comparison of strains in the 'Actinomyces naeslundii' Group.</title>
        <authorList>
            <person name="Mughal S.R."/>
            <person name="Do T."/>
            <person name="Gilbert S.C."/>
            <person name="Witherden E.A."/>
            <person name="Didelot X."/>
            <person name="Beighton D."/>
        </authorList>
    </citation>
    <scope>NUCLEOTIDE SEQUENCE [LARGE SCALE GENOMIC DNA]</scope>
    <source>
        <strain evidence="2 3">CCUG 33920</strain>
    </source>
</reference>